<keyword evidence="8" id="KW-1185">Reference proteome</keyword>
<keyword evidence="3 5" id="KW-0067">ATP-binding</keyword>
<dbReference type="UniPathway" id="UPA00241">
    <property type="reaction ID" value="UER00356"/>
</dbReference>
<evidence type="ECO:0000256" key="5">
    <source>
        <dbReference type="HAMAP-Rule" id="MF_00376"/>
    </source>
</evidence>
<evidence type="ECO:0000313" key="7">
    <source>
        <dbReference type="EMBL" id="TDK20671.1"/>
    </source>
</evidence>
<proteinExistence type="inferred from homology"/>
<dbReference type="AlphaFoldDB" id="A0A4R5TSV2"/>
<evidence type="ECO:0000256" key="4">
    <source>
        <dbReference type="ARBA" id="ARBA00022993"/>
    </source>
</evidence>
<dbReference type="RefSeq" id="WP_133323548.1">
    <property type="nucleotide sequence ID" value="NZ_SMTF01000018.1"/>
</dbReference>
<dbReference type="GO" id="GO:0005737">
    <property type="term" value="C:cytoplasm"/>
    <property type="evidence" value="ECO:0007669"/>
    <property type="project" value="UniProtKB-SubCell"/>
</dbReference>
<dbReference type="SUPFAM" id="SSF52540">
    <property type="entry name" value="P-loop containing nucleoside triphosphate hydrolases"/>
    <property type="match status" value="1"/>
</dbReference>
<dbReference type="EC" id="2.7.1.24" evidence="5 6"/>
<dbReference type="Pfam" id="PF01121">
    <property type="entry name" value="CoaE"/>
    <property type="match status" value="1"/>
</dbReference>
<evidence type="ECO:0000256" key="3">
    <source>
        <dbReference type="ARBA" id="ARBA00022840"/>
    </source>
</evidence>
<dbReference type="GO" id="GO:0005524">
    <property type="term" value="F:ATP binding"/>
    <property type="evidence" value="ECO:0007669"/>
    <property type="project" value="UniProtKB-UniRule"/>
</dbReference>
<comment type="function">
    <text evidence="5">Catalyzes the phosphorylation of the 3'-hydroxyl group of dephosphocoenzyme A to form coenzyme A.</text>
</comment>
<dbReference type="HAMAP" id="MF_00376">
    <property type="entry name" value="Dephospho_CoA_kinase"/>
    <property type="match status" value="1"/>
</dbReference>
<comment type="subcellular location">
    <subcellularLocation>
        <location evidence="5">Cytoplasm</location>
    </subcellularLocation>
</comment>
<keyword evidence="4 5" id="KW-0173">Coenzyme A biosynthesis</keyword>
<dbReference type="CDD" id="cd02022">
    <property type="entry name" value="DPCK"/>
    <property type="match status" value="1"/>
</dbReference>
<keyword evidence="5" id="KW-0963">Cytoplasm</keyword>
<dbReference type="GO" id="GO:0015937">
    <property type="term" value="P:coenzyme A biosynthetic process"/>
    <property type="evidence" value="ECO:0007669"/>
    <property type="project" value="UniProtKB-UniRule"/>
</dbReference>
<evidence type="ECO:0000256" key="6">
    <source>
        <dbReference type="NCBIfam" id="TIGR00152"/>
    </source>
</evidence>
<dbReference type="NCBIfam" id="TIGR00152">
    <property type="entry name" value="dephospho-CoA kinase"/>
    <property type="match status" value="1"/>
</dbReference>
<keyword evidence="2 5" id="KW-0547">Nucleotide-binding</keyword>
<protein>
    <recommendedName>
        <fullName evidence="5 6">Dephospho-CoA kinase</fullName>
        <ecNumber evidence="5 6">2.7.1.24</ecNumber>
    </recommendedName>
    <alternativeName>
        <fullName evidence="5">Dephosphocoenzyme A kinase</fullName>
    </alternativeName>
</protein>
<reference evidence="7 8" key="1">
    <citation type="submission" date="2019-03" db="EMBL/GenBank/DDBJ databases">
        <title>Luteimonas zhaokaii sp.nov., isolated from the rectal contents of Plateau pika in Yushu, Qinghai Province, China.</title>
        <authorList>
            <person name="Zhang G."/>
        </authorList>
    </citation>
    <scope>NUCLEOTIDE SEQUENCE [LARGE SCALE GENOMIC DNA]</scope>
    <source>
        <strain evidence="7 8">B9</strain>
    </source>
</reference>
<dbReference type="GO" id="GO:0004140">
    <property type="term" value="F:dephospho-CoA kinase activity"/>
    <property type="evidence" value="ECO:0007669"/>
    <property type="project" value="UniProtKB-UniRule"/>
</dbReference>
<feature type="binding site" evidence="5">
    <location>
        <begin position="13"/>
        <end position="18"/>
    </location>
    <ligand>
        <name>ATP</name>
        <dbReference type="ChEBI" id="CHEBI:30616"/>
    </ligand>
</feature>
<dbReference type="InterPro" id="IPR027417">
    <property type="entry name" value="P-loop_NTPase"/>
</dbReference>
<dbReference type="InterPro" id="IPR001977">
    <property type="entry name" value="Depp_CoAkinase"/>
</dbReference>
<evidence type="ECO:0000256" key="2">
    <source>
        <dbReference type="ARBA" id="ARBA00022741"/>
    </source>
</evidence>
<comment type="similarity">
    <text evidence="1 5">Belongs to the CoaE family.</text>
</comment>
<gene>
    <name evidence="5" type="primary">coaE</name>
    <name evidence="7" type="ORF">E2F46_15800</name>
</gene>
<comment type="catalytic activity">
    <reaction evidence="5">
        <text>3'-dephospho-CoA + ATP = ADP + CoA + H(+)</text>
        <dbReference type="Rhea" id="RHEA:18245"/>
        <dbReference type="ChEBI" id="CHEBI:15378"/>
        <dbReference type="ChEBI" id="CHEBI:30616"/>
        <dbReference type="ChEBI" id="CHEBI:57287"/>
        <dbReference type="ChEBI" id="CHEBI:57328"/>
        <dbReference type="ChEBI" id="CHEBI:456216"/>
        <dbReference type="EC" id="2.7.1.24"/>
    </reaction>
</comment>
<keyword evidence="5 7" id="KW-0808">Transferase</keyword>
<dbReference type="Gene3D" id="3.40.50.300">
    <property type="entry name" value="P-loop containing nucleotide triphosphate hydrolases"/>
    <property type="match status" value="1"/>
</dbReference>
<dbReference type="PANTHER" id="PTHR10695:SF46">
    <property type="entry name" value="BIFUNCTIONAL COENZYME A SYNTHASE-RELATED"/>
    <property type="match status" value="1"/>
</dbReference>
<dbReference type="EMBL" id="SMTF01000018">
    <property type="protein sequence ID" value="TDK20671.1"/>
    <property type="molecule type" value="Genomic_DNA"/>
</dbReference>
<dbReference type="OrthoDB" id="9812943at2"/>
<organism evidence="7 8">
    <name type="scientific">Luteimonas aestuarii</name>
    <dbReference type="NCBI Taxonomy" id="453837"/>
    <lineage>
        <taxon>Bacteria</taxon>
        <taxon>Pseudomonadati</taxon>
        <taxon>Pseudomonadota</taxon>
        <taxon>Gammaproteobacteria</taxon>
        <taxon>Lysobacterales</taxon>
        <taxon>Lysobacteraceae</taxon>
        <taxon>Luteimonas</taxon>
    </lineage>
</organism>
<dbReference type="Proteomes" id="UP000294796">
    <property type="component" value="Unassembled WGS sequence"/>
</dbReference>
<keyword evidence="5 7" id="KW-0418">Kinase</keyword>
<name>A0A4R5TSV2_9GAMM</name>
<dbReference type="PANTHER" id="PTHR10695">
    <property type="entry name" value="DEPHOSPHO-COA KINASE-RELATED"/>
    <property type="match status" value="1"/>
</dbReference>
<accession>A0A4R5TSV2</accession>
<evidence type="ECO:0000256" key="1">
    <source>
        <dbReference type="ARBA" id="ARBA00009018"/>
    </source>
</evidence>
<sequence length="213" mass="22556">MADYVVGLTGGVASGKSEVTRRFEALGVTVADADIAARQAVAIGSEGLARVVATFGNDVLDASGALDRAAMRRRIYADPAARKRLETIIHPRVRRALRAQCRAAPGPYAVAAIPLLAEASRERDRAGVLYAYPWLQRIAVVDVPVDVQVARLLARDGIDMALAQGMLEAQATRAQRLAIADDVIDNSGTLDALDAQVAALDARYRALAGAALR</sequence>
<dbReference type="PROSITE" id="PS51219">
    <property type="entry name" value="DPCK"/>
    <property type="match status" value="1"/>
</dbReference>
<comment type="caution">
    <text evidence="7">The sequence shown here is derived from an EMBL/GenBank/DDBJ whole genome shotgun (WGS) entry which is preliminary data.</text>
</comment>
<comment type="pathway">
    <text evidence="5">Cofactor biosynthesis; coenzyme A biosynthesis; CoA from (R)-pantothenate: step 5/5.</text>
</comment>
<evidence type="ECO:0000313" key="8">
    <source>
        <dbReference type="Proteomes" id="UP000294796"/>
    </source>
</evidence>